<evidence type="ECO:0000259" key="2">
    <source>
        <dbReference type="Pfam" id="PF09118"/>
    </source>
</evidence>
<feature type="chain" id="PRO_5046613233" description="Galactose oxidase-like Early set domain-containing protein" evidence="1">
    <location>
        <begin position="32"/>
        <end position="720"/>
    </location>
</feature>
<accession>A0ABP6GDW0</accession>
<evidence type="ECO:0000313" key="3">
    <source>
        <dbReference type="EMBL" id="GAA2722004.1"/>
    </source>
</evidence>
<keyword evidence="4" id="KW-1185">Reference proteome</keyword>
<dbReference type="Pfam" id="PF09118">
    <property type="entry name" value="GO-like_E_set"/>
    <property type="match status" value="1"/>
</dbReference>
<comment type="caution">
    <text evidence="3">The sequence shown here is derived from an EMBL/GenBank/DDBJ whole genome shotgun (WGS) entry which is preliminary data.</text>
</comment>
<dbReference type="RefSeq" id="WP_344449322.1">
    <property type="nucleotide sequence ID" value="NZ_BAAATZ010000005.1"/>
</dbReference>
<organism evidence="3 4">
    <name type="scientific">Actinocorallia aurantiaca</name>
    <dbReference type="NCBI Taxonomy" id="46204"/>
    <lineage>
        <taxon>Bacteria</taxon>
        <taxon>Bacillati</taxon>
        <taxon>Actinomycetota</taxon>
        <taxon>Actinomycetes</taxon>
        <taxon>Streptosporangiales</taxon>
        <taxon>Thermomonosporaceae</taxon>
        <taxon>Actinocorallia</taxon>
    </lineage>
</organism>
<dbReference type="InterPro" id="IPR015202">
    <property type="entry name" value="GO-like_E_set"/>
</dbReference>
<dbReference type="EMBL" id="BAAATZ010000005">
    <property type="protein sequence ID" value="GAA2722004.1"/>
    <property type="molecule type" value="Genomic_DNA"/>
</dbReference>
<dbReference type="InterPro" id="IPR013783">
    <property type="entry name" value="Ig-like_fold"/>
</dbReference>
<dbReference type="InterPro" id="IPR014756">
    <property type="entry name" value="Ig_E-set"/>
</dbReference>
<name>A0ABP6GDW0_9ACTN</name>
<dbReference type="Gene3D" id="2.130.10.80">
    <property type="entry name" value="Galactose oxidase/kelch, beta-propeller"/>
    <property type="match status" value="1"/>
</dbReference>
<dbReference type="PANTHER" id="PTHR32208:SF21">
    <property type="entry name" value="LOW QUALITY PROTEIN: ALDEHYDE OXIDASE GLOX-LIKE"/>
    <property type="match status" value="1"/>
</dbReference>
<proteinExistence type="predicted"/>
<reference evidence="4" key="1">
    <citation type="journal article" date="2019" name="Int. J. Syst. Evol. Microbiol.">
        <title>The Global Catalogue of Microorganisms (GCM) 10K type strain sequencing project: providing services to taxonomists for standard genome sequencing and annotation.</title>
        <authorList>
            <consortium name="The Broad Institute Genomics Platform"/>
            <consortium name="The Broad Institute Genome Sequencing Center for Infectious Disease"/>
            <person name="Wu L."/>
            <person name="Ma J."/>
        </authorList>
    </citation>
    <scope>NUCLEOTIDE SEQUENCE [LARGE SCALE GENOMIC DNA]</scope>
    <source>
        <strain evidence="4">JCM 8201</strain>
    </source>
</reference>
<dbReference type="Gene3D" id="2.60.120.260">
    <property type="entry name" value="Galactose-binding domain-like"/>
    <property type="match status" value="1"/>
</dbReference>
<dbReference type="CDD" id="cd02851">
    <property type="entry name" value="E_set_GO_C"/>
    <property type="match status" value="1"/>
</dbReference>
<dbReference type="InterPro" id="IPR011043">
    <property type="entry name" value="Gal_Oxase/kelch_b-propeller"/>
</dbReference>
<sequence length="720" mass="77348">MKFDRSRTAAVLCASMVGVTALPGLSSSAMAAPTGKVQNPGFEKVSGGFPSCWTRYSTGKNTGTVTVVNDGRGGRRAVAVRITQRAGGSKAVVQTPGCALKVQPGKRYDLQLSYKSTSGKAAVTLFRQKANGKWVKWHAQPHLPSSKKYRLAVARTPIVPKGTKAVRFAMALEDTGTLVTDDYKFKLAAGKARCAGSECTKGHWIVHDFGNGGVRAMHSVMLHSGKVLLIAGSGNGTNRFDRGEFRTWLYNPKNNTFKNIPTPYDMFCAGHVQLPDGRVLVVSGTEDYSDYSGPQETGWIGSKKSYVFNPKTERYTRANDLNDGHWYPSATILGNGDVYSVGGYAGYRNNGNVVSPVAERFSWKQGRWLPAGQVAQPNINWATYPSLVLAQDGRLFYNGSSVFSHPVNADGSLRGPGFLNPNTGAWGALPGNGGLRAPQARDMSAGVLLPPAQDQRVMVVGGKNFGVGDYAIRYTDIIDLKSGNPRYQAGPNLPNNGRVNVGGVAAGQEVFVPQPAQAGKTYVSAVILPDGTVFETGGSQGNRADHVHEASILDPKNKKPSQMKWKSMTADPVSRTYHNSAVLLDDGRVLAMGSNPANFGGDGDSYFDTRISIYNPPYLYKDGGAGPRITSVPKGWSYGSKPVITTDARITRASLVRPVAVTHSSDPNQRLVDVPVKSLGGGRYRLQMDKRPNIAPPGWYMLYVTTSSGVPSPARWVHVG</sequence>
<dbReference type="Proteomes" id="UP001501842">
    <property type="component" value="Unassembled WGS sequence"/>
</dbReference>
<evidence type="ECO:0000256" key="1">
    <source>
        <dbReference type="SAM" id="SignalP"/>
    </source>
</evidence>
<gene>
    <name evidence="3" type="ORF">GCM10010439_13530</name>
</gene>
<keyword evidence="1" id="KW-0732">Signal</keyword>
<dbReference type="Gene3D" id="2.60.40.10">
    <property type="entry name" value="Immunoglobulins"/>
    <property type="match status" value="1"/>
</dbReference>
<evidence type="ECO:0000313" key="4">
    <source>
        <dbReference type="Proteomes" id="UP001501842"/>
    </source>
</evidence>
<feature type="domain" description="Galactose oxidase-like Early set" evidence="2">
    <location>
        <begin position="627"/>
        <end position="719"/>
    </location>
</feature>
<protein>
    <recommendedName>
        <fullName evidence="2">Galactose oxidase-like Early set domain-containing protein</fullName>
    </recommendedName>
</protein>
<dbReference type="InterPro" id="IPR037293">
    <property type="entry name" value="Gal_Oxidase_central_sf"/>
</dbReference>
<feature type="signal peptide" evidence="1">
    <location>
        <begin position="1"/>
        <end position="31"/>
    </location>
</feature>
<dbReference type="SUPFAM" id="SSF50965">
    <property type="entry name" value="Galactose oxidase, central domain"/>
    <property type="match status" value="1"/>
</dbReference>
<dbReference type="SUPFAM" id="SSF81296">
    <property type="entry name" value="E set domains"/>
    <property type="match status" value="1"/>
</dbReference>
<dbReference type="PANTHER" id="PTHR32208">
    <property type="entry name" value="SECRETED PROTEIN-RELATED"/>
    <property type="match status" value="1"/>
</dbReference>